<gene>
    <name evidence="2" type="ORF">GCM10008171_10040</name>
</gene>
<reference evidence="2" key="1">
    <citation type="journal article" date="2014" name="Int. J. Syst. Evol. Microbiol.">
        <title>Complete genome sequence of Corynebacterium casei LMG S-19264T (=DSM 44701T), isolated from a smear-ripened cheese.</title>
        <authorList>
            <consortium name="US DOE Joint Genome Institute (JGI-PGF)"/>
            <person name="Walter F."/>
            <person name="Albersmeier A."/>
            <person name="Kalinowski J."/>
            <person name="Ruckert C."/>
        </authorList>
    </citation>
    <scope>NUCLEOTIDE SEQUENCE</scope>
    <source>
        <strain evidence="2">VKM B-2555</strain>
    </source>
</reference>
<comment type="caution">
    <text evidence="2">The sequence shown here is derived from an EMBL/GenBank/DDBJ whole genome shotgun (WGS) entry which is preliminary data.</text>
</comment>
<keyword evidence="3" id="KW-1185">Reference proteome</keyword>
<dbReference type="Pfam" id="PF12973">
    <property type="entry name" value="Cupin_7"/>
    <property type="match status" value="1"/>
</dbReference>
<evidence type="ECO:0000259" key="1">
    <source>
        <dbReference type="Pfam" id="PF12973"/>
    </source>
</evidence>
<dbReference type="InterPro" id="IPR025979">
    <property type="entry name" value="ChrR-like_cupin_dom"/>
</dbReference>
<dbReference type="Proteomes" id="UP001143364">
    <property type="component" value="Unassembled WGS sequence"/>
</dbReference>
<dbReference type="InterPro" id="IPR014710">
    <property type="entry name" value="RmlC-like_jellyroll"/>
</dbReference>
<dbReference type="InterPro" id="IPR011051">
    <property type="entry name" value="RmlC_Cupin_sf"/>
</dbReference>
<name>A0A9W6JDU5_9HYPH</name>
<dbReference type="AlphaFoldDB" id="A0A9W6JDU5"/>
<proteinExistence type="predicted"/>
<accession>A0A9W6JDU5</accession>
<reference evidence="2" key="2">
    <citation type="submission" date="2023-01" db="EMBL/GenBank/DDBJ databases">
        <authorList>
            <person name="Sun Q."/>
            <person name="Evtushenko L."/>
        </authorList>
    </citation>
    <scope>NUCLEOTIDE SEQUENCE</scope>
    <source>
        <strain evidence="2">VKM B-2555</strain>
    </source>
</reference>
<evidence type="ECO:0000313" key="3">
    <source>
        <dbReference type="Proteomes" id="UP001143364"/>
    </source>
</evidence>
<dbReference type="InterPro" id="IPR041916">
    <property type="entry name" value="Anti_sigma_zinc_sf"/>
</dbReference>
<dbReference type="RefSeq" id="WP_271203688.1">
    <property type="nucleotide sequence ID" value="NZ_BSFK01000005.1"/>
</dbReference>
<feature type="domain" description="ChrR-like cupin" evidence="1">
    <location>
        <begin position="110"/>
        <end position="200"/>
    </location>
</feature>
<organism evidence="2 3">
    <name type="scientific">Methylopila jiangsuensis</name>
    <dbReference type="NCBI Taxonomy" id="586230"/>
    <lineage>
        <taxon>Bacteria</taxon>
        <taxon>Pseudomonadati</taxon>
        <taxon>Pseudomonadota</taxon>
        <taxon>Alphaproteobacteria</taxon>
        <taxon>Hyphomicrobiales</taxon>
        <taxon>Methylopilaceae</taxon>
        <taxon>Methylopila</taxon>
    </lineage>
</organism>
<evidence type="ECO:0000313" key="2">
    <source>
        <dbReference type="EMBL" id="GLK75750.1"/>
    </source>
</evidence>
<dbReference type="EMBL" id="BSFK01000005">
    <property type="protein sequence ID" value="GLK75750.1"/>
    <property type="molecule type" value="Genomic_DNA"/>
</dbReference>
<sequence length="207" mass="22369">MDVGQRVSPHTDDTQTLLAAYAAGALSPHLHALVNAHLALSETNRAAVLALERTAGADIEAMPAPKPLRAPRDHMLAAIYAGGYYGRGQPLQRDPELPEALYRLTGAGLDALDWRPEWPGFQTCRLSFDGLCDARFLKGAPCAIVPEHGHEGLEAILVLRGSYVDGDRRYAKGDLALSRSVEPHSPVAEKDGCLCFVVHERPSKRCG</sequence>
<dbReference type="Gene3D" id="2.60.120.10">
    <property type="entry name" value="Jelly Rolls"/>
    <property type="match status" value="1"/>
</dbReference>
<protein>
    <submittedName>
        <fullName evidence="2">Anti-sigma factor</fullName>
    </submittedName>
</protein>
<dbReference type="Gene3D" id="1.10.10.1320">
    <property type="entry name" value="Anti-sigma factor, zinc-finger domain"/>
    <property type="match status" value="1"/>
</dbReference>
<dbReference type="SUPFAM" id="SSF51182">
    <property type="entry name" value="RmlC-like cupins"/>
    <property type="match status" value="1"/>
</dbReference>